<accession>A0A9W4H4U4</accession>
<evidence type="ECO:0000313" key="4">
    <source>
        <dbReference type="Proteomes" id="UP001153328"/>
    </source>
</evidence>
<dbReference type="RefSeq" id="WP_205045263.1">
    <property type="nucleotide sequence ID" value="NZ_CAJVAX010000019.1"/>
</dbReference>
<dbReference type="InterPro" id="IPR006311">
    <property type="entry name" value="TAT_signal"/>
</dbReference>
<keyword evidence="2" id="KW-0812">Transmembrane</keyword>
<comment type="caution">
    <text evidence="3">The sequence shown here is derived from an EMBL/GenBank/DDBJ whole genome shotgun (WGS) entry which is preliminary data.</text>
</comment>
<reference evidence="3" key="1">
    <citation type="submission" date="2021-06" db="EMBL/GenBank/DDBJ databases">
        <authorList>
            <person name="Arsene-Ploetze F."/>
        </authorList>
    </citation>
    <scope>NUCLEOTIDE SEQUENCE</scope>
    <source>
        <strain evidence="3">SBRY1</strain>
    </source>
</reference>
<dbReference type="InterPro" id="IPR013783">
    <property type="entry name" value="Ig-like_fold"/>
</dbReference>
<feature type="region of interest" description="Disordered" evidence="1">
    <location>
        <begin position="727"/>
        <end position="774"/>
    </location>
</feature>
<evidence type="ECO:0000313" key="3">
    <source>
        <dbReference type="EMBL" id="CAG7651546.1"/>
    </source>
</evidence>
<feature type="compositionally biased region" description="Polar residues" evidence="1">
    <location>
        <begin position="759"/>
        <end position="768"/>
    </location>
</feature>
<keyword evidence="4" id="KW-1185">Reference proteome</keyword>
<organism evidence="3 4">
    <name type="scientific">Actinacidiphila bryophytorum</name>
    <dbReference type="NCBI Taxonomy" id="1436133"/>
    <lineage>
        <taxon>Bacteria</taxon>
        <taxon>Bacillati</taxon>
        <taxon>Actinomycetota</taxon>
        <taxon>Actinomycetes</taxon>
        <taxon>Kitasatosporales</taxon>
        <taxon>Streptomycetaceae</taxon>
        <taxon>Actinacidiphila</taxon>
    </lineage>
</organism>
<feature type="compositionally biased region" description="Acidic residues" evidence="1">
    <location>
        <begin position="735"/>
        <end position="745"/>
    </location>
</feature>
<feature type="region of interest" description="Disordered" evidence="1">
    <location>
        <begin position="502"/>
        <end position="524"/>
    </location>
</feature>
<name>A0A9W4H4U4_9ACTN</name>
<protein>
    <submittedName>
        <fullName evidence="3">Uncharacterized protein</fullName>
    </submittedName>
</protein>
<sequence>MGEAAQSPGKPPSPARRRAVRAVALVTGATLLTGLLQATGAAPSQAAAGSGSRTAAVSVNSLTPRIPAKGDTLTISGQVENDGKSAITGAHVGLRMPWGGAMSTRSSIKSAASRTGYTNADDGDEIPGHTAAVADIPAGGHVSYTLTVPVSALDLTDDGVYQLGVTLDGRTKADPTTHVLGIKRTFLPWYGDAVTSSTKPTRINYLWPLTDRSHIAPRGDTDSQVSPIFMDDELATELAPGGRLRQMIDLARNLPVTWVIDPDLLATVEFMTKGYRVAGPGGDVSKTTPGTGGAVAKQWLNDLKTAVAGEQIIALPFGDTDIASLAHHGKSVPGALSHLKTGVALGLTTTQTIFGGTQTGDVAWPVDGAIDPSVVSVARSGGAKRIIARSDTFREGDGLNYTPNAARPIGGGTTAVVADATLSTAFSGTLGNQEQTNLAVQSFIAQTLMITMEAPEKQRTVVVAPQRMPTAAQAQAMAEAIHDTTDATKAPWITPVTFDEAAKTHPDPRANRKVPSAKSYPNSLRKQELPADAFEQIEQTQNGLNKFVVILTQQNRVTVPFRNAVLRSMSNGWRGNPGGQKVYRDAIGLYLTDLIDSVYIIQKSALTLSGRSGTIPVTVKNELGQPVKGLVLHLESGANIRLEIKDADQPIAIEGGHTRTLKFQTTASANGTVQVTAQLYTENKGPYGGAQVFDVHINKVTDLVMLIIGAGLLLLVLAGVRIYRQRKRRGSGGDGGDEGDDETDGTDSGQPGDPAADTGQESQEQSPTGEKVDG</sequence>
<dbReference type="InterPro" id="IPR046112">
    <property type="entry name" value="DUF6049"/>
</dbReference>
<dbReference type="GO" id="GO:0005975">
    <property type="term" value="P:carbohydrate metabolic process"/>
    <property type="evidence" value="ECO:0007669"/>
    <property type="project" value="UniProtKB-ARBA"/>
</dbReference>
<dbReference type="Gene3D" id="2.60.40.10">
    <property type="entry name" value="Immunoglobulins"/>
    <property type="match status" value="1"/>
</dbReference>
<dbReference type="Pfam" id="PF19516">
    <property type="entry name" value="DUF6049"/>
    <property type="match status" value="1"/>
</dbReference>
<keyword evidence="2" id="KW-0472">Membrane</keyword>
<dbReference type="Proteomes" id="UP001153328">
    <property type="component" value="Unassembled WGS sequence"/>
</dbReference>
<dbReference type="AlphaFoldDB" id="A0A9W4H4U4"/>
<dbReference type="PROSITE" id="PS51318">
    <property type="entry name" value="TAT"/>
    <property type="match status" value="1"/>
</dbReference>
<feature type="transmembrane region" description="Helical" evidence="2">
    <location>
        <begin position="703"/>
        <end position="723"/>
    </location>
</feature>
<proteinExistence type="predicted"/>
<evidence type="ECO:0000256" key="1">
    <source>
        <dbReference type="SAM" id="MobiDB-lite"/>
    </source>
</evidence>
<gene>
    <name evidence="3" type="ORF">SBRY_50642</name>
</gene>
<keyword evidence="2" id="KW-1133">Transmembrane helix</keyword>
<evidence type="ECO:0000256" key="2">
    <source>
        <dbReference type="SAM" id="Phobius"/>
    </source>
</evidence>
<dbReference type="EMBL" id="CAJVAX010000019">
    <property type="protein sequence ID" value="CAG7651546.1"/>
    <property type="molecule type" value="Genomic_DNA"/>
</dbReference>